<dbReference type="SMART" id="SM00116">
    <property type="entry name" value="CBS"/>
    <property type="match status" value="1"/>
</dbReference>
<dbReference type="Pfam" id="PF00571">
    <property type="entry name" value="CBS"/>
    <property type="match status" value="1"/>
</dbReference>
<dbReference type="InterPro" id="IPR000644">
    <property type="entry name" value="CBS_dom"/>
</dbReference>
<dbReference type="EMBL" id="BNJK01000001">
    <property type="protein sequence ID" value="GHO96125.1"/>
    <property type="molecule type" value="Genomic_DNA"/>
</dbReference>
<keyword evidence="1" id="KW-0129">CBS domain</keyword>
<accession>A0A8J3IPJ8</accession>
<protein>
    <recommendedName>
        <fullName evidence="2">CBS domain-containing protein</fullName>
    </recommendedName>
</protein>
<feature type="domain" description="CBS" evidence="2">
    <location>
        <begin position="42"/>
        <end position="110"/>
    </location>
</feature>
<sequence>MQRVLAGVLTSQDIDLQAALARQNPAAAGQQSWQERLVAEVMHRGLIRVTPTTSVAAAAQILVERNLTYLPVVEYAAEQEPALAEQQAILVGLVTRSDLLMALSRAMGAFEPGMQLNLALPLGDMSFLARTLLLAAELHISVRSILAVPVDDGVPRVATLRLGTINPAPLLMRLQKEGIQYSFGNALVEGE</sequence>
<evidence type="ECO:0000313" key="4">
    <source>
        <dbReference type="Proteomes" id="UP000597444"/>
    </source>
</evidence>
<dbReference type="SUPFAM" id="SSF54631">
    <property type="entry name" value="CBS-domain pair"/>
    <property type="match status" value="1"/>
</dbReference>
<dbReference type="AlphaFoldDB" id="A0A8J3IPJ8"/>
<gene>
    <name evidence="3" type="ORF">KSF_061730</name>
</gene>
<dbReference type="Gene3D" id="3.10.580.10">
    <property type="entry name" value="CBS-domain"/>
    <property type="match status" value="1"/>
</dbReference>
<dbReference type="Proteomes" id="UP000597444">
    <property type="component" value="Unassembled WGS sequence"/>
</dbReference>
<dbReference type="CDD" id="cd02205">
    <property type="entry name" value="CBS_pair_SF"/>
    <property type="match status" value="1"/>
</dbReference>
<organism evidence="3 4">
    <name type="scientific">Reticulibacter mediterranei</name>
    <dbReference type="NCBI Taxonomy" id="2778369"/>
    <lineage>
        <taxon>Bacteria</taxon>
        <taxon>Bacillati</taxon>
        <taxon>Chloroflexota</taxon>
        <taxon>Ktedonobacteria</taxon>
        <taxon>Ktedonobacterales</taxon>
        <taxon>Reticulibacteraceae</taxon>
        <taxon>Reticulibacter</taxon>
    </lineage>
</organism>
<dbReference type="PROSITE" id="PS51371">
    <property type="entry name" value="CBS"/>
    <property type="match status" value="1"/>
</dbReference>
<name>A0A8J3IPJ8_9CHLR</name>
<evidence type="ECO:0000259" key="2">
    <source>
        <dbReference type="PROSITE" id="PS51371"/>
    </source>
</evidence>
<dbReference type="InterPro" id="IPR046342">
    <property type="entry name" value="CBS_dom_sf"/>
</dbReference>
<evidence type="ECO:0000256" key="1">
    <source>
        <dbReference type="PROSITE-ProRule" id="PRU00703"/>
    </source>
</evidence>
<proteinExistence type="predicted"/>
<reference evidence="3" key="1">
    <citation type="submission" date="2020-10" db="EMBL/GenBank/DDBJ databases">
        <title>Taxonomic study of unclassified bacteria belonging to the class Ktedonobacteria.</title>
        <authorList>
            <person name="Yabe S."/>
            <person name="Wang C.M."/>
            <person name="Zheng Y."/>
            <person name="Sakai Y."/>
            <person name="Cavaletti L."/>
            <person name="Monciardini P."/>
            <person name="Donadio S."/>
        </authorList>
    </citation>
    <scope>NUCLEOTIDE SEQUENCE</scope>
    <source>
        <strain evidence="3">ID150040</strain>
    </source>
</reference>
<keyword evidence="4" id="KW-1185">Reference proteome</keyword>
<evidence type="ECO:0000313" key="3">
    <source>
        <dbReference type="EMBL" id="GHO96125.1"/>
    </source>
</evidence>
<comment type="caution">
    <text evidence="3">The sequence shown here is derived from an EMBL/GenBank/DDBJ whole genome shotgun (WGS) entry which is preliminary data.</text>
</comment>